<gene>
    <name evidence="2" type="ORF">SAY87_022461</name>
</gene>
<dbReference type="Proteomes" id="UP001345219">
    <property type="component" value="Chromosome 17"/>
</dbReference>
<comment type="caution">
    <text evidence="2">The sequence shown here is derived from an EMBL/GenBank/DDBJ whole genome shotgun (WGS) entry which is preliminary data.</text>
</comment>
<dbReference type="EMBL" id="JAXIOK010000011">
    <property type="protein sequence ID" value="KAK4759330.1"/>
    <property type="molecule type" value="Genomic_DNA"/>
</dbReference>
<accession>A0AAN7K1W1</accession>
<dbReference type="InterPro" id="IPR050551">
    <property type="entry name" value="Fructan_Metab_Enzymes"/>
</dbReference>
<sequence>MQSCYFLMTDHETKSNGKCLDEIHLVMDLIYDEQADVEVVFSFSDLSMAENFDPGWGAAHRICAQKGANGPVGLGPFGLVTLATVDFHEYTHVFFMIFKADNNKHKIVLCSDARNSSHAGDLYKPTFAGFTPLRSLIDNSVVESFGAGGRTCITSRVYPEKTIYNNARLFAFNHGSSSITVREADCVEHEER</sequence>
<dbReference type="InterPro" id="IPR013189">
    <property type="entry name" value="Glyco_hydro_32_C"/>
</dbReference>
<evidence type="ECO:0000259" key="1">
    <source>
        <dbReference type="Pfam" id="PF08244"/>
    </source>
</evidence>
<protein>
    <recommendedName>
        <fullName evidence="1">Glycosyl hydrolase family 32 C-terminal domain-containing protein</fullName>
    </recommendedName>
</protein>
<dbReference type="SUPFAM" id="SSF49899">
    <property type="entry name" value="Concanavalin A-like lectins/glucanases"/>
    <property type="match status" value="1"/>
</dbReference>
<proteinExistence type="predicted"/>
<evidence type="ECO:0000313" key="2">
    <source>
        <dbReference type="EMBL" id="KAK4759330.1"/>
    </source>
</evidence>
<reference evidence="2 3" key="1">
    <citation type="journal article" date="2023" name="Hortic Res">
        <title>Pangenome of water caltrop reveals structural variations and asymmetric subgenome divergence after allopolyploidization.</title>
        <authorList>
            <person name="Zhang X."/>
            <person name="Chen Y."/>
            <person name="Wang L."/>
            <person name="Yuan Y."/>
            <person name="Fang M."/>
            <person name="Shi L."/>
            <person name="Lu R."/>
            <person name="Comes H.P."/>
            <person name="Ma Y."/>
            <person name="Chen Y."/>
            <person name="Huang G."/>
            <person name="Zhou Y."/>
            <person name="Zheng Z."/>
            <person name="Qiu Y."/>
        </authorList>
    </citation>
    <scope>NUCLEOTIDE SEQUENCE [LARGE SCALE GENOMIC DNA]</scope>
    <source>
        <tissue evidence="2">Roots</tissue>
    </source>
</reference>
<dbReference type="Gene3D" id="2.60.120.560">
    <property type="entry name" value="Exo-inulinase, domain 1"/>
    <property type="match status" value="1"/>
</dbReference>
<feature type="domain" description="Glycosyl hydrolase family 32 C-terminal" evidence="1">
    <location>
        <begin position="32"/>
        <end position="181"/>
    </location>
</feature>
<organism evidence="2 3">
    <name type="scientific">Trapa incisa</name>
    <dbReference type="NCBI Taxonomy" id="236973"/>
    <lineage>
        <taxon>Eukaryota</taxon>
        <taxon>Viridiplantae</taxon>
        <taxon>Streptophyta</taxon>
        <taxon>Embryophyta</taxon>
        <taxon>Tracheophyta</taxon>
        <taxon>Spermatophyta</taxon>
        <taxon>Magnoliopsida</taxon>
        <taxon>eudicotyledons</taxon>
        <taxon>Gunneridae</taxon>
        <taxon>Pentapetalae</taxon>
        <taxon>rosids</taxon>
        <taxon>malvids</taxon>
        <taxon>Myrtales</taxon>
        <taxon>Lythraceae</taxon>
        <taxon>Trapa</taxon>
    </lineage>
</organism>
<dbReference type="PANTHER" id="PTHR31953">
    <property type="entry name" value="BETA-FRUCTOFURANOSIDASE, INSOLUBLE ISOENZYME CWINV1-RELATED"/>
    <property type="match status" value="1"/>
</dbReference>
<dbReference type="AlphaFoldDB" id="A0AAN7K1W1"/>
<keyword evidence="3" id="KW-1185">Reference proteome</keyword>
<name>A0AAN7K1W1_9MYRT</name>
<dbReference type="InterPro" id="IPR013320">
    <property type="entry name" value="ConA-like_dom_sf"/>
</dbReference>
<evidence type="ECO:0000313" key="3">
    <source>
        <dbReference type="Proteomes" id="UP001345219"/>
    </source>
</evidence>
<dbReference type="Pfam" id="PF08244">
    <property type="entry name" value="Glyco_hydro_32C"/>
    <property type="match status" value="1"/>
</dbReference>